<evidence type="ECO:0000259" key="8">
    <source>
        <dbReference type="Pfam" id="PF04039"/>
    </source>
</evidence>
<keyword evidence="4 7" id="KW-0812">Transmembrane</keyword>
<dbReference type="AlphaFoldDB" id="A0A1N6QP02"/>
<proteinExistence type="inferred from homology"/>
<evidence type="ECO:0000256" key="5">
    <source>
        <dbReference type="ARBA" id="ARBA00022989"/>
    </source>
</evidence>
<sequence length="253" mass="26977">MKFRNFLALIIVAVFAFIIFQAFTIVPAAGEITINKFGQADLSNRTASRYINKNVNSDSKKVIYKESSNLESGSANIVTSVVANYRSFDTLGEITVLFLAAAGIAIVLNLEKSEKSRFAAKEASLILNTGIKIIFPLLLLAGAYIFIHGHLSPGGGFQGGAVIATAFLLKMLADYKFEIKEKSITLVESAAGIVFVGLGLYGLITRGSFLENFLATGTVGELFSGGTIAVIYTAIAFKVGAELTNIVKSLIEA</sequence>
<evidence type="ECO:0000313" key="11">
    <source>
        <dbReference type="Proteomes" id="UP000185669"/>
    </source>
</evidence>
<evidence type="ECO:0000256" key="4">
    <source>
        <dbReference type="ARBA" id="ARBA00022692"/>
    </source>
</evidence>
<dbReference type="STRING" id="56779.SAMN05421834_10222"/>
<dbReference type="OrthoDB" id="9798859at2"/>
<feature type="domain" description="MrpA C-terminal/MbhE" evidence="9">
    <location>
        <begin position="62"/>
        <end position="106"/>
    </location>
</feature>
<dbReference type="Pfam" id="PF20501">
    <property type="entry name" value="MbhE"/>
    <property type="match status" value="1"/>
</dbReference>
<evidence type="ECO:0000256" key="6">
    <source>
        <dbReference type="ARBA" id="ARBA00023136"/>
    </source>
</evidence>
<comment type="subcellular location">
    <subcellularLocation>
        <location evidence="1">Cell membrane</location>
        <topology evidence="1">Multi-pass membrane protein</topology>
    </subcellularLocation>
</comment>
<feature type="transmembrane region" description="Helical" evidence="7">
    <location>
        <begin position="222"/>
        <end position="241"/>
    </location>
</feature>
<dbReference type="Pfam" id="PF04039">
    <property type="entry name" value="MnhB"/>
    <property type="match status" value="1"/>
</dbReference>
<dbReference type="PANTHER" id="PTHR33932">
    <property type="entry name" value="NA(+)/H(+) ANTIPORTER SUBUNIT B"/>
    <property type="match status" value="1"/>
</dbReference>
<protein>
    <submittedName>
        <fullName evidence="10">Membrane bound protein complex subunit mbxF</fullName>
    </submittedName>
</protein>
<evidence type="ECO:0000256" key="7">
    <source>
        <dbReference type="SAM" id="Phobius"/>
    </source>
</evidence>
<evidence type="ECO:0000313" key="10">
    <source>
        <dbReference type="EMBL" id="SIQ18339.1"/>
    </source>
</evidence>
<feature type="transmembrane region" description="Helical" evidence="7">
    <location>
        <begin position="153"/>
        <end position="172"/>
    </location>
</feature>
<dbReference type="RefSeq" id="WP_084566051.1">
    <property type="nucleotide sequence ID" value="NZ_FTNC01000002.1"/>
</dbReference>
<dbReference type="InterPro" id="IPR050622">
    <property type="entry name" value="CPA3_antiporter_subunitB"/>
</dbReference>
<evidence type="ECO:0000256" key="1">
    <source>
        <dbReference type="ARBA" id="ARBA00004651"/>
    </source>
</evidence>
<keyword evidence="3" id="KW-1003">Cell membrane</keyword>
<dbReference type="PANTHER" id="PTHR33932:SF4">
    <property type="entry name" value="NA(+)_H(+) ANTIPORTER SUBUNIT B"/>
    <property type="match status" value="1"/>
</dbReference>
<gene>
    <name evidence="10" type="ORF">SAMN05421834_10222</name>
</gene>
<dbReference type="InterPro" id="IPR007182">
    <property type="entry name" value="MnhB"/>
</dbReference>
<keyword evidence="11" id="KW-1185">Reference proteome</keyword>
<feature type="transmembrane region" description="Helical" evidence="7">
    <location>
        <begin position="123"/>
        <end position="147"/>
    </location>
</feature>
<reference evidence="11" key="1">
    <citation type="submission" date="2017-01" db="EMBL/GenBank/DDBJ databases">
        <authorList>
            <person name="Varghese N."/>
            <person name="Submissions S."/>
        </authorList>
    </citation>
    <scope>NUCLEOTIDE SEQUENCE [LARGE SCALE GENOMIC DNA]</scope>
    <source>
        <strain evidence="11">ATCC 700103</strain>
    </source>
</reference>
<comment type="similarity">
    <text evidence="2">Belongs to the CPA3 antiporters (TC 2.A.63) subunit B family.</text>
</comment>
<dbReference type="InterPro" id="IPR046806">
    <property type="entry name" value="MrpA_C/MbhE"/>
</dbReference>
<accession>A0A1N6QP02</accession>
<feature type="transmembrane region" description="Helical" evidence="7">
    <location>
        <begin position="94"/>
        <end position="111"/>
    </location>
</feature>
<evidence type="ECO:0000256" key="3">
    <source>
        <dbReference type="ARBA" id="ARBA00022475"/>
    </source>
</evidence>
<dbReference type="GO" id="GO:0005886">
    <property type="term" value="C:plasma membrane"/>
    <property type="evidence" value="ECO:0007669"/>
    <property type="project" value="UniProtKB-SubCell"/>
</dbReference>
<evidence type="ECO:0000256" key="2">
    <source>
        <dbReference type="ARBA" id="ARBA00009425"/>
    </source>
</evidence>
<keyword evidence="5 7" id="KW-1133">Transmembrane helix</keyword>
<dbReference type="EMBL" id="FTNC01000002">
    <property type="protein sequence ID" value="SIQ18339.1"/>
    <property type="molecule type" value="Genomic_DNA"/>
</dbReference>
<dbReference type="Proteomes" id="UP000185669">
    <property type="component" value="Unassembled WGS sequence"/>
</dbReference>
<organism evidence="10 11">
    <name type="scientific">Halanaerobium kushneri</name>
    <dbReference type="NCBI Taxonomy" id="56779"/>
    <lineage>
        <taxon>Bacteria</taxon>
        <taxon>Bacillati</taxon>
        <taxon>Bacillota</taxon>
        <taxon>Clostridia</taxon>
        <taxon>Halanaerobiales</taxon>
        <taxon>Halanaerobiaceae</taxon>
        <taxon>Halanaerobium</taxon>
    </lineage>
</organism>
<name>A0A1N6QP02_9FIRM</name>
<evidence type="ECO:0000259" key="9">
    <source>
        <dbReference type="Pfam" id="PF20501"/>
    </source>
</evidence>
<feature type="domain" description="Na+/H+ antiporter MnhB subunit-related protein" evidence="8">
    <location>
        <begin position="126"/>
        <end position="243"/>
    </location>
</feature>
<keyword evidence="6 7" id="KW-0472">Membrane</keyword>
<feature type="transmembrane region" description="Helical" evidence="7">
    <location>
        <begin position="184"/>
        <end position="202"/>
    </location>
</feature>